<dbReference type="InterPro" id="IPR020846">
    <property type="entry name" value="MFS_dom"/>
</dbReference>
<feature type="region of interest" description="Disordered" evidence="7">
    <location>
        <begin position="199"/>
        <end position="220"/>
    </location>
</feature>
<accession>A0ABW6GKM8</accession>
<gene>
    <name evidence="10" type="ORF">ACFW6T_15030</name>
</gene>
<organism evidence="10 11">
    <name type="scientific">Kitasatospora phosalacinea</name>
    <dbReference type="NCBI Taxonomy" id="2065"/>
    <lineage>
        <taxon>Bacteria</taxon>
        <taxon>Bacillati</taxon>
        <taxon>Actinomycetota</taxon>
        <taxon>Actinomycetes</taxon>
        <taxon>Kitasatosporales</taxon>
        <taxon>Streptomycetaceae</taxon>
        <taxon>Kitasatospora</taxon>
    </lineage>
</organism>
<feature type="transmembrane region" description="Helical" evidence="8">
    <location>
        <begin position="93"/>
        <end position="116"/>
    </location>
</feature>
<dbReference type="InterPro" id="IPR036259">
    <property type="entry name" value="MFS_trans_sf"/>
</dbReference>
<dbReference type="SUPFAM" id="SSF103473">
    <property type="entry name" value="MFS general substrate transporter"/>
    <property type="match status" value="1"/>
</dbReference>
<evidence type="ECO:0000256" key="5">
    <source>
        <dbReference type="ARBA" id="ARBA00022989"/>
    </source>
</evidence>
<evidence type="ECO:0000256" key="8">
    <source>
        <dbReference type="SAM" id="Phobius"/>
    </source>
</evidence>
<evidence type="ECO:0000256" key="6">
    <source>
        <dbReference type="ARBA" id="ARBA00023136"/>
    </source>
</evidence>
<comment type="subcellular location">
    <subcellularLocation>
        <location evidence="1">Cell membrane</location>
        <topology evidence="1">Multi-pass membrane protein</topology>
    </subcellularLocation>
</comment>
<dbReference type="Proteomes" id="UP001599542">
    <property type="component" value="Unassembled WGS sequence"/>
</dbReference>
<feature type="transmembrane region" description="Helical" evidence="8">
    <location>
        <begin position="366"/>
        <end position="388"/>
    </location>
</feature>
<evidence type="ECO:0000256" key="1">
    <source>
        <dbReference type="ARBA" id="ARBA00004651"/>
    </source>
</evidence>
<dbReference type="PANTHER" id="PTHR23513">
    <property type="entry name" value="INTEGRAL MEMBRANE EFFLUX PROTEIN-RELATED"/>
    <property type="match status" value="1"/>
</dbReference>
<dbReference type="PANTHER" id="PTHR23513:SF6">
    <property type="entry name" value="MAJOR FACILITATOR SUPERFAMILY ASSOCIATED DOMAIN-CONTAINING PROTEIN"/>
    <property type="match status" value="1"/>
</dbReference>
<evidence type="ECO:0000256" key="3">
    <source>
        <dbReference type="ARBA" id="ARBA00022475"/>
    </source>
</evidence>
<keyword evidence="5 8" id="KW-1133">Transmembrane helix</keyword>
<dbReference type="RefSeq" id="WP_380326523.1">
    <property type="nucleotide sequence ID" value="NZ_JBHYPW010000034.1"/>
</dbReference>
<evidence type="ECO:0000256" key="7">
    <source>
        <dbReference type="SAM" id="MobiDB-lite"/>
    </source>
</evidence>
<keyword evidence="4 8" id="KW-0812">Transmembrane</keyword>
<evidence type="ECO:0000313" key="10">
    <source>
        <dbReference type="EMBL" id="MFE1353291.1"/>
    </source>
</evidence>
<keyword evidence="6 8" id="KW-0472">Membrane</keyword>
<reference evidence="10 11" key="1">
    <citation type="submission" date="2024-09" db="EMBL/GenBank/DDBJ databases">
        <title>The Natural Products Discovery Center: Release of the First 8490 Sequenced Strains for Exploring Actinobacteria Biosynthetic Diversity.</title>
        <authorList>
            <person name="Kalkreuter E."/>
            <person name="Kautsar S.A."/>
            <person name="Yang D."/>
            <person name="Bader C.D."/>
            <person name="Teijaro C.N."/>
            <person name="Fluegel L."/>
            <person name="Davis C.M."/>
            <person name="Simpson J.R."/>
            <person name="Lauterbach L."/>
            <person name="Steele A.D."/>
            <person name="Gui C."/>
            <person name="Meng S."/>
            <person name="Li G."/>
            <person name="Viehrig K."/>
            <person name="Ye F."/>
            <person name="Su P."/>
            <person name="Kiefer A.F."/>
            <person name="Nichols A."/>
            <person name="Cepeda A.J."/>
            <person name="Yan W."/>
            <person name="Fan B."/>
            <person name="Jiang Y."/>
            <person name="Adhikari A."/>
            <person name="Zheng C.-J."/>
            <person name="Schuster L."/>
            <person name="Cowan T.M."/>
            <person name="Smanski M.J."/>
            <person name="Chevrette M.G."/>
            <person name="De Carvalho L.P.S."/>
            <person name="Shen B."/>
        </authorList>
    </citation>
    <scope>NUCLEOTIDE SEQUENCE [LARGE SCALE GENOMIC DNA]</scope>
    <source>
        <strain evidence="10 11">NPDC058753</strain>
    </source>
</reference>
<feature type="transmembrane region" description="Helical" evidence="8">
    <location>
        <begin position="240"/>
        <end position="263"/>
    </location>
</feature>
<name>A0ABW6GKM8_9ACTN</name>
<keyword evidence="2" id="KW-0813">Transport</keyword>
<dbReference type="Pfam" id="PF05977">
    <property type="entry name" value="MFS_3"/>
    <property type="match status" value="1"/>
</dbReference>
<feature type="compositionally biased region" description="Pro residues" evidence="7">
    <location>
        <begin position="199"/>
        <end position="213"/>
    </location>
</feature>
<evidence type="ECO:0000313" key="11">
    <source>
        <dbReference type="Proteomes" id="UP001599542"/>
    </source>
</evidence>
<dbReference type="CDD" id="cd06173">
    <property type="entry name" value="MFS_MefA_like"/>
    <property type="match status" value="1"/>
</dbReference>
<dbReference type="EMBL" id="JBHYPX010000026">
    <property type="protein sequence ID" value="MFE1353291.1"/>
    <property type="molecule type" value="Genomic_DNA"/>
</dbReference>
<feature type="transmembrane region" description="Helical" evidence="8">
    <location>
        <begin position="269"/>
        <end position="291"/>
    </location>
</feature>
<comment type="caution">
    <text evidence="10">The sequence shown here is derived from an EMBL/GenBank/DDBJ whole genome shotgun (WGS) entry which is preliminary data.</text>
</comment>
<dbReference type="InterPro" id="IPR010290">
    <property type="entry name" value="TM_effector"/>
</dbReference>
<sequence length="435" mass="44297">MGRKGGGSRGLGRGFTSLWSAAAVSSLGDGIVSAAAPLLVTSLTRDPVLVALSVFVQQLPWLLLAPVSGVLVDRVDRRRLTVAANAARAVLTAVLAAAVYAGAVSLPLIYAIGLLLGSCAALGDNASSALLPAVVASADLPRANSRMFGTESVLNRLCGPPLGAALFGVAAGLPLTVDALSFAGAAALVSTLRLLPRPGPADPSPTAPSPTPSSPTGRAPLGHRFTDSLRWLWRQPALRTLTLALCLMNVTLLAAFSVMVLYAREHLGLSGFGYGLLLTASAVGGLAGALVAPRLQGRFSASVLLRLGLVLETLTHVGLALAGSPWVAGAVLGVFGVHGAIWVSVDRTLVQRAVPDELRGRVNSAFMALAVGGSALGALLGGPIARLLGLTGPFWFSAAVMTGLTLFAWRPFGRSIDQVTPAPLPAAPDPVPART</sequence>
<proteinExistence type="predicted"/>
<feature type="transmembrane region" description="Helical" evidence="8">
    <location>
        <begin position="327"/>
        <end position="345"/>
    </location>
</feature>
<keyword evidence="3" id="KW-1003">Cell membrane</keyword>
<evidence type="ECO:0000259" key="9">
    <source>
        <dbReference type="PROSITE" id="PS50850"/>
    </source>
</evidence>
<dbReference type="Gene3D" id="1.20.1250.20">
    <property type="entry name" value="MFS general substrate transporter like domains"/>
    <property type="match status" value="1"/>
</dbReference>
<feature type="domain" description="Major facilitator superfamily (MFS) profile" evidence="9">
    <location>
        <begin position="237"/>
        <end position="435"/>
    </location>
</feature>
<feature type="transmembrane region" description="Helical" evidence="8">
    <location>
        <begin position="164"/>
        <end position="189"/>
    </location>
</feature>
<evidence type="ECO:0000256" key="2">
    <source>
        <dbReference type="ARBA" id="ARBA00022448"/>
    </source>
</evidence>
<feature type="transmembrane region" description="Helical" evidence="8">
    <location>
        <begin position="50"/>
        <end position="72"/>
    </location>
</feature>
<dbReference type="PROSITE" id="PS50850">
    <property type="entry name" value="MFS"/>
    <property type="match status" value="1"/>
</dbReference>
<keyword evidence="11" id="KW-1185">Reference proteome</keyword>
<feature type="transmembrane region" description="Helical" evidence="8">
    <location>
        <begin position="394"/>
        <end position="412"/>
    </location>
</feature>
<protein>
    <submittedName>
        <fullName evidence="10">MFS transporter</fullName>
    </submittedName>
</protein>
<evidence type="ECO:0000256" key="4">
    <source>
        <dbReference type="ARBA" id="ARBA00022692"/>
    </source>
</evidence>
<feature type="transmembrane region" description="Helical" evidence="8">
    <location>
        <begin position="303"/>
        <end position="321"/>
    </location>
</feature>